<accession>A0A919TX10</accession>
<protein>
    <recommendedName>
        <fullName evidence="6">S-adenosyl-L-methionine-dependent methyltransferase</fullName>
        <ecNumber evidence="6">2.1.1.-</ecNumber>
    </recommendedName>
</protein>
<keyword evidence="3 6" id="KW-0489">Methyltransferase</keyword>
<keyword evidence="4" id="KW-0808">Transferase</keyword>
<dbReference type="EMBL" id="BOMY01000053">
    <property type="protein sequence ID" value="GIF25746.1"/>
    <property type="molecule type" value="Genomic_DNA"/>
</dbReference>
<dbReference type="NCBIfam" id="TIGR00027">
    <property type="entry name" value="mthyl_TIGR00027"/>
    <property type="match status" value="1"/>
</dbReference>
<dbReference type="AlphaFoldDB" id="A0A919TX10"/>
<dbReference type="SUPFAM" id="SSF53335">
    <property type="entry name" value="S-adenosyl-L-methionine-dependent methyltransferases"/>
    <property type="match status" value="1"/>
</dbReference>
<comment type="caution">
    <text evidence="7">The sequence shown here is derived from an EMBL/GenBank/DDBJ whole genome shotgun (WGS) entry which is preliminary data.</text>
</comment>
<dbReference type="GO" id="GO:0032259">
    <property type="term" value="P:methylation"/>
    <property type="evidence" value="ECO:0007669"/>
    <property type="project" value="UniProtKB-KW"/>
</dbReference>
<evidence type="ECO:0000256" key="3">
    <source>
        <dbReference type="ARBA" id="ARBA00022603"/>
    </source>
</evidence>
<reference evidence="7" key="1">
    <citation type="submission" date="2021-01" db="EMBL/GenBank/DDBJ databases">
        <title>Whole genome shotgun sequence of Actinoplanes tereljensis NBRC 105297.</title>
        <authorList>
            <person name="Komaki H."/>
            <person name="Tamura T."/>
        </authorList>
    </citation>
    <scope>NUCLEOTIDE SEQUENCE</scope>
    <source>
        <strain evidence="7">NBRC 105297</strain>
    </source>
</reference>
<organism evidence="7 8">
    <name type="scientific">Paractinoplanes tereljensis</name>
    <dbReference type="NCBI Taxonomy" id="571912"/>
    <lineage>
        <taxon>Bacteria</taxon>
        <taxon>Bacillati</taxon>
        <taxon>Actinomycetota</taxon>
        <taxon>Actinomycetes</taxon>
        <taxon>Micromonosporales</taxon>
        <taxon>Micromonosporaceae</taxon>
        <taxon>Paractinoplanes</taxon>
    </lineage>
</organism>
<dbReference type="InterPro" id="IPR029063">
    <property type="entry name" value="SAM-dependent_MTases_sf"/>
</dbReference>
<dbReference type="GO" id="GO:0008168">
    <property type="term" value="F:methyltransferase activity"/>
    <property type="evidence" value="ECO:0007669"/>
    <property type="project" value="UniProtKB-UniRule"/>
</dbReference>
<dbReference type="EC" id="2.1.1.-" evidence="6"/>
<evidence type="ECO:0000256" key="6">
    <source>
        <dbReference type="RuleBase" id="RU362030"/>
    </source>
</evidence>
<dbReference type="PANTHER" id="PTHR43619:SF2">
    <property type="entry name" value="S-ADENOSYL-L-METHIONINE-DEPENDENT METHYLTRANSFERASES SUPERFAMILY PROTEIN"/>
    <property type="match status" value="1"/>
</dbReference>
<keyword evidence="8" id="KW-1185">Reference proteome</keyword>
<evidence type="ECO:0000256" key="5">
    <source>
        <dbReference type="ARBA" id="ARBA00022691"/>
    </source>
</evidence>
<comment type="similarity">
    <text evidence="2 6">Belongs to the UPF0677 family.</text>
</comment>
<evidence type="ECO:0000256" key="4">
    <source>
        <dbReference type="ARBA" id="ARBA00022679"/>
    </source>
</evidence>
<dbReference type="InterPro" id="IPR007213">
    <property type="entry name" value="Ppm1/Ppm2/Tcmp"/>
</dbReference>
<evidence type="ECO:0000313" key="8">
    <source>
        <dbReference type="Proteomes" id="UP000623608"/>
    </source>
</evidence>
<name>A0A919TX10_9ACTN</name>
<keyword evidence="5 6" id="KW-0949">S-adenosyl-L-methionine</keyword>
<evidence type="ECO:0000313" key="7">
    <source>
        <dbReference type="EMBL" id="GIF25746.1"/>
    </source>
</evidence>
<dbReference type="InterPro" id="IPR011610">
    <property type="entry name" value="SAM_mthyl_Trfase_ML2640-like"/>
</dbReference>
<comment type="function">
    <text evidence="1 6">Exhibits S-adenosyl-L-methionine-dependent methyltransferase activity.</text>
</comment>
<evidence type="ECO:0000256" key="1">
    <source>
        <dbReference type="ARBA" id="ARBA00003907"/>
    </source>
</evidence>
<gene>
    <name evidence="7" type="ORF">Ate02nite_84760</name>
</gene>
<proteinExistence type="inferred from homology"/>
<dbReference type="Pfam" id="PF04072">
    <property type="entry name" value="LCM"/>
    <property type="match status" value="1"/>
</dbReference>
<dbReference type="Proteomes" id="UP000623608">
    <property type="component" value="Unassembled WGS sequence"/>
</dbReference>
<dbReference type="RefSeq" id="WP_203813551.1">
    <property type="nucleotide sequence ID" value="NZ_BOMY01000053.1"/>
</dbReference>
<sequence length="280" mass="30835">MDAQLDPLARTALWTASLRAREHARPDHLFTDPLAEYLAGDEGPQIMRSFEATVQGGVEDPALAVRTRFFDDAMQDIATRYGTRQVVLVAAGMDSRAYRLNWQPDTRLYELDRPELLDLKAQQLRAASASPTCTRITVSVDLTAQWSAPLRNAGFRPQSPTLWLVEGLLYFLDGPQLNALMQDISDLSAPGSWILADFVTASSLTSPTMRPWLDRMAASGHAWHSGSDDPEALFGGYGWRVACTDYGSSRADFGRWAMSAVAPGVPGTRGRYIVMGDRIP</sequence>
<evidence type="ECO:0000256" key="2">
    <source>
        <dbReference type="ARBA" id="ARBA00008138"/>
    </source>
</evidence>
<dbReference type="PANTHER" id="PTHR43619">
    <property type="entry name" value="S-ADENOSYL-L-METHIONINE-DEPENDENT METHYLTRANSFERASE YKTD-RELATED"/>
    <property type="match status" value="1"/>
</dbReference>
<dbReference type="Gene3D" id="3.40.50.150">
    <property type="entry name" value="Vaccinia Virus protein VP39"/>
    <property type="match status" value="1"/>
</dbReference>